<feature type="region of interest" description="Disordered" evidence="1">
    <location>
        <begin position="48"/>
        <end position="114"/>
    </location>
</feature>
<accession>A0AA95J7P4</accession>
<name>A0AA95J7P4_9VIRU</name>
<evidence type="ECO:0000313" key="2">
    <source>
        <dbReference type="EMBL" id="WBR14596.1"/>
    </source>
</evidence>
<proteinExistence type="predicted"/>
<protein>
    <submittedName>
        <fullName evidence="2">Uncharacterized protein</fullName>
    </submittedName>
</protein>
<reference evidence="2" key="1">
    <citation type="submission" date="2022-06" db="EMBL/GenBank/DDBJ databases">
        <authorList>
            <person name="Legendre M."/>
            <person name="Claverie J.-M."/>
            <person name="Alempic J.-M."/>
            <person name="Abergel C."/>
        </authorList>
    </citation>
    <scope>NUCLEOTIDE SEQUENCE</scope>
    <source>
        <strain evidence="2">Kuranda</strain>
    </source>
</reference>
<dbReference type="Proteomes" id="UP001185135">
    <property type="component" value="Segment"/>
</dbReference>
<dbReference type="EMBL" id="ON887157">
    <property type="protein sequence ID" value="WBR14596.1"/>
    <property type="molecule type" value="Genomic_DNA"/>
</dbReference>
<gene>
    <name evidence="2" type="ORF">pkur_cds_422</name>
</gene>
<evidence type="ECO:0000256" key="1">
    <source>
        <dbReference type="SAM" id="MobiDB-lite"/>
    </source>
</evidence>
<organism evidence="2 3">
    <name type="scientific">Pandoravirus kuranda</name>
    <dbReference type="NCBI Taxonomy" id="3019033"/>
    <lineage>
        <taxon>Viruses</taxon>
        <taxon>Pandoravirus</taxon>
    </lineage>
</organism>
<evidence type="ECO:0000313" key="3">
    <source>
        <dbReference type="Proteomes" id="UP001185135"/>
    </source>
</evidence>
<sequence>MRASAFQTPIRDAPLVSYGPLLASSRGGHIEVPRLPLGQAVPPYACPYAPKPSPRAPAPRRRLGTAASTARESAVGARQQRRRSELPGTDSMTPLLPRVPRGRSALPNASEPQYDRSVPIDVQYQIMRLLAETTPGDALRLAAADRSQRHLLQSIPARTLGLPVGFSVRGGDTRDGTGIDYTRYLVSLGAGSGSQAIAFAQALCLMQAFARLLLHNKRYQLPIVRLDRRERLMALQRAGDVAPDASILDVFGVIEPTNGRPVDPGLVRDWYLWMMSQDDKDFAAAAGGSPLWLRLQRAIGGGGRGDYSPMLIPSVLAESLASGNALGIGPPRPLVLPLTVVEDLPERKLLDIFNDYADPSMGAHLTGDDIDERERLDDPGSPFAAALASPQAESAFKAYLDDQVAAHHRGACRDFETATGLSLPSFTSLFDVDLYVMRRRHWLWGTVASVRSPRIESLLASAGAWPPLARP</sequence>